<sequence>MSFRHPAERTDSGHGHFERMAERASNFTSSPVFFLLCLLLVAAFIAVHAVGLSLSRQLLIGDLMTAVTLLLLALLKNAERRAEHAIQRKLDAIAAALLEQRSGHTDKAVESLEQAIRLEDET</sequence>
<evidence type="ECO:0008006" key="4">
    <source>
        <dbReference type="Google" id="ProtNLM"/>
    </source>
</evidence>
<evidence type="ECO:0000256" key="1">
    <source>
        <dbReference type="SAM" id="Phobius"/>
    </source>
</evidence>
<dbReference type="EMBL" id="BAAATR010000069">
    <property type="protein sequence ID" value="GAA2279606.1"/>
    <property type="molecule type" value="Genomic_DNA"/>
</dbReference>
<protein>
    <recommendedName>
        <fullName evidence="4">Low affinity iron permease</fullName>
    </recommendedName>
</protein>
<comment type="caution">
    <text evidence="2">The sequence shown here is derived from an EMBL/GenBank/DDBJ whole genome shotgun (WGS) entry which is preliminary data.</text>
</comment>
<dbReference type="InterPro" id="IPR007251">
    <property type="entry name" value="Iron_permease_Fet4"/>
</dbReference>
<gene>
    <name evidence="2" type="ORF">GCM10010430_77010</name>
</gene>
<feature type="transmembrane region" description="Helical" evidence="1">
    <location>
        <begin position="58"/>
        <end position="75"/>
    </location>
</feature>
<proteinExistence type="predicted"/>
<keyword evidence="1" id="KW-0812">Transmembrane</keyword>
<dbReference type="RefSeq" id="WP_344641212.1">
    <property type="nucleotide sequence ID" value="NZ_BAAATR010000069.1"/>
</dbReference>
<reference evidence="2 3" key="1">
    <citation type="journal article" date="2019" name="Int. J. Syst. Evol. Microbiol.">
        <title>The Global Catalogue of Microorganisms (GCM) 10K type strain sequencing project: providing services to taxonomists for standard genome sequencing and annotation.</title>
        <authorList>
            <consortium name="The Broad Institute Genomics Platform"/>
            <consortium name="The Broad Institute Genome Sequencing Center for Infectious Disease"/>
            <person name="Wu L."/>
            <person name="Ma J."/>
        </authorList>
    </citation>
    <scope>NUCLEOTIDE SEQUENCE [LARGE SCALE GENOMIC DNA]</scope>
    <source>
        <strain evidence="2 3">JCM 7356</strain>
    </source>
</reference>
<keyword evidence="3" id="KW-1185">Reference proteome</keyword>
<evidence type="ECO:0000313" key="2">
    <source>
        <dbReference type="EMBL" id="GAA2279606.1"/>
    </source>
</evidence>
<accession>A0ABN3F0T6</accession>
<dbReference type="Pfam" id="PF04120">
    <property type="entry name" value="Iron_permease"/>
    <property type="match status" value="1"/>
</dbReference>
<keyword evidence="1" id="KW-1133">Transmembrane helix</keyword>
<dbReference type="Proteomes" id="UP001500305">
    <property type="component" value="Unassembled WGS sequence"/>
</dbReference>
<keyword evidence="1" id="KW-0472">Membrane</keyword>
<evidence type="ECO:0000313" key="3">
    <source>
        <dbReference type="Proteomes" id="UP001500305"/>
    </source>
</evidence>
<feature type="transmembrane region" description="Helical" evidence="1">
    <location>
        <begin position="32"/>
        <end position="52"/>
    </location>
</feature>
<organism evidence="2 3">
    <name type="scientific">Kitasatospora cystarginea</name>
    <dbReference type="NCBI Taxonomy" id="58350"/>
    <lineage>
        <taxon>Bacteria</taxon>
        <taxon>Bacillati</taxon>
        <taxon>Actinomycetota</taxon>
        <taxon>Actinomycetes</taxon>
        <taxon>Kitasatosporales</taxon>
        <taxon>Streptomycetaceae</taxon>
        <taxon>Kitasatospora</taxon>
    </lineage>
</organism>
<name>A0ABN3F0T6_9ACTN</name>